<evidence type="ECO:0000313" key="2">
    <source>
        <dbReference type="Proteomes" id="UP000031971"/>
    </source>
</evidence>
<dbReference type="AlphaFoldDB" id="A0A0C2YRG2"/>
<name>A0A0C2YRG2_PARME</name>
<accession>A0A0C2YRG2</accession>
<reference evidence="1 2" key="1">
    <citation type="submission" date="2015-01" db="EMBL/GenBank/DDBJ databases">
        <title>Genome Sequence of Magnetospirillum magnetotacticum Strain MS-1.</title>
        <authorList>
            <person name="Marinov G.K."/>
            <person name="Smalley M.D."/>
            <person name="DeSalvo G."/>
        </authorList>
    </citation>
    <scope>NUCLEOTIDE SEQUENCE [LARGE SCALE GENOMIC DNA]</scope>
    <source>
        <strain evidence="1 2">MS-1</strain>
    </source>
</reference>
<dbReference type="STRING" id="272627.CCC_00779"/>
<organism evidence="1 2">
    <name type="scientific">Paramagnetospirillum magnetotacticum MS-1</name>
    <dbReference type="NCBI Taxonomy" id="272627"/>
    <lineage>
        <taxon>Bacteria</taxon>
        <taxon>Pseudomonadati</taxon>
        <taxon>Pseudomonadota</taxon>
        <taxon>Alphaproteobacteria</taxon>
        <taxon>Rhodospirillales</taxon>
        <taxon>Magnetospirillaceae</taxon>
        <taxon>Paramagnetospirillum</taxon>
    </lineage>
</organism>
<evidence type="ECO:0000313" key="1">
    <source>
        <dbReference type="EMBL" id="KIL97718.1"/>
    </source>
</evidence>
<dbReference type="Proteomes" id="UP000031971">
    <property type="component" value="Unassembled WGS sequence"/>
</dbReference>
<keyword evidence="2" id="KW-1185">Reference proteome</keyword>
<dbReference type="OrthoDB" id="7326104at2"/>
<dbReference type="EMBL" id="JXSL01000030">
    <property type="protein sequence ID" value="KIL97718.1"/>
    <property type="molecule type" value="Genomic_DNA"/>
</dbReference>
<sequence>MSLLLRISADRPAVNAWRWWLAVTDTAADGLDPTARLPDLAHRLEQAFDQSRDDWWETARRLGGTPSAELSHSVACGAFGSDFGLMLAWRRLAAELAAGSESVLMLCDDPWLFREIAGLPGVEAGKPPGLLKPTLRLGLRGLAARCALALRLVRAVLATRRLKTNIPAEAPILLVYGHPQSRPDGTDAYFGSLMKALPQLRRLLHADAPPTRASELAADGRSASIHAWGSALFALTLPLVAWRPSPAEKGGRFGMLIRRAAVNENGGGGPAMNRWQIHCQRRFLAERRPSVMCWPWENHCWEKDLCRAATAAGIATIGYQHTVVGRHQINQSPRANPDGLAAIPWVMVANGPEYRQQMIDWDIPEQRIVTGGAFRLTEPKGRPYDQTAPVFVPLSANPSIAALQLDAARRIAATGRRVLVKDHPMYPQAFTEGGGLERTQVPMTEQPALSAVVYSTGTTGLEGLLLGLPTFRLLPEDRVAIEILPDAVRPVTVTLDELVPAMDRIEPPSRLPFGRLFSPVDMGVWKNLLIGGIERPATDGEESPCAPTP</sequence>
<protein>
    <submittedName>
        <fullName evidence="1">Uncharacterized protein</fullName>
    </submittedName>
</protein>
<comment type="caution">
    <text evidence="1">The sequence shown here is derived from an EMBL/GenBank/DDBJ whole genome shotgun (WGS) entry which is preliminary data.</text>
</comment>
<gene>
    <name evidence="1" type="ORF">CCC_00779</name>
</gene>
<proteinExistence type="predicted"/>
<dbReference type="RefSeq" id="WP_009871231.1">
    <property type="nucleotide sequence ID" value="NZ_JXSL01000030.1"/>
</dbReference>